<gene>
    <name evidence="4" type="ORF">ACGFYS_31650</name>
</gene>
<proteinExistence type="predicted"/>
<organism evidence="4 5">
    <name type="scientific">Streptomyces omiyaensis</name>
    <dbReference type="NCBI Taxonomy" id="68247"/>
    <lineage>
        <taxon>Bacteria</taxon>
        <taxon>Bacillati</taxon>
        <taxon>Actinomycetota</taxon>
        <taxon>Actinomycetes</taxon>
        <taxon>Kitasatosporales</taxon>
        <taxon>Streptomycetaceae</taxon>
        <taxon>Streptomyces</taxon>
    </lineage>
</organism>
<keyword evidence="5" id="KW-1185">Reference proteome</keyword>
<evidence type="ECO:0000313" key="5">
    <source>
        <dbReference type="Proteomes" id="UP001604282"/>
    </source>
</evidence>
<dbReference type="SUPFAM" id="SSF48557">
    <property type="entry name" value="L-aspartase-like"/>
    <property type="match status" value="1"/>
</dbReference>
<evidence type="ECO:0000256" key="2">
    <source>
        <dbReference type="SAM" id="MobiDB-lite"/>
    </source>
</evidence>
<dbReference type="EMBL" id="JBICZW010000030">
    <property type="protein sequence ID" value="MFG3193485.1"/>
    <property type="molecule type" value="Genomic_DNA"/>
</dbReference>
<evidence type="ECO:0000259" key="3">
    <source>
        <dbReference type="Pfam" id="PF00206"/>
    </source>
</evidence>
<dbReference type="InterPro" id="IPR008948">
    <property type="entry name" value="L-Aspartase-like"/>
</dbReference>
<evidence type="ECO:0000313" key="4">
    <source>
        <dbReference type="EMBL" id="MFG3193485.1"/>
    </source>
</evidence>
<dbReference type="InterPro" id="IPR051546">
    <property type="entry name" value="Aspartate_Ammonia-Lyase"/>
</dbReference>
<evidence type="ECO:0000256" key="1">
    <source>
        <dbReference type="ARBA" id="ARBA00023239"/>
    </source>
</evidence>
<protein>
    <submittedName>
        <fullName evidence="4">Lyase family protein</fullName>
    </submittedName>
</protein>
<dbReference type="RefSeq" id="WP_392884720.1">
    <property type="nucleotide sequence ID" value="NZ_JBICZW010000030.1"/>
</dbReference>
<dbReference type="Proteomes" id="UP001604282">
    <property type="component" value="Unassembled WGS sequence"/>
</dbReference>
<dbReference type="PANTHER" id="PTHR42696">
    <property type="entry name" value="ASPARTATE AMMONIA-LYASE"/>
    <property type="match status" value="1"/>
</dbReference>
<feature type="region of interest" description="Disordered" evidence="2">
    <location>
        <begin position="148"/>
        <end position="183"/>
    </location>
</feature>
<dbReference type="GO" id="GO:0016829">
    <property type="term" value="F:lyase activity"/>
    <property type="evidence" value="ECO:0007669"/>
    <property type="project" value="UniProtKB-KW"/>
</dbReference>
<feature type="region of interest" description="Disordered" evidence="2">
    <location>
        <begin position="116"/>
        <end position="136"/>
    </location>
</feature>
<name>A0ABW7C1A9_9ACTN</name>
<feature type="domain" description="Fumarate lyase N-terminal" evidence="3">
    <location>
        <begin position="7"/>
        <end position="63"/>
    </location>
</feature>
<reference evidence="4 5" key="1">
    <citation type="submission" date="2024-10" db="EMBL/GenBank/DDBJ databases">
        <title>The Natural Products Discovery Center: Release of the First 8490 Sequenced Strains for Exploring Actinobacteria Biosynthetic Diversity.</title>
        <authorList>
            <person name="Kalkreuter E."/>
            <person name="Kautsar S.A."/>
            <person name="Yang D."/>
            <person name="Bader C.D."/>
            <person name="Teijaro C.N."/>
            <person name="Fluegel L."/>
            <person name="Davis C.M."/>
            <person name="Simpson J.R."/>
            <person name="Lauterbach L."/>
            <person name="Steele A.D."/>
            <person name="Gui C."/>
            <person name="Meng S."/>
            <person name="Li G."/>
            <person name="Viehrig K."/>
            <person name="Ye F."/>
            <person name="Su P."/>
            <person name="Kiefer A.F."/>
            <person name="Nichols A."/>
            <person name="Cepeda A.J."/>
            <person name="Yan W."/>
            <person name="Fan B."/>
            <person name="Jiang Y."/>
            <person name="Adhikari A."/>
            <person name="Zheng C.-J."/>
            <person name="Schuster L."/>
            <person name="Cowan T.M."/>
            <person name="Smanski M.J."/>
            <person name="Chevrette M.G."/>
            <person name="De Carvalho L.P.S."/>
            <person name="Shen B."/>
        </authorList>
    </citation>
    <scope>NUCLEOTIDE SEQUENCE [LARGE SCALE GENOMIC DNA]</scope>
    <source>
        <strain evidence="4 5">NPDC048229</strain>
    </source>
</reference>
<keyword evidence="1 4" id="KW-0456">Lyase</keyword>
<dbReference type="InterPro" id="IPR022761">
    <property type="entry name" value="Fumarate_lyase_N"/>
</dbReference>
<dbReference type="InterPro" id="IPR024083">
    <property type="entry name" value="Fumarase/histidase_N"/>
</dbReference>
<dbReference type="Pfam" id="PF00206">
    <property type="entry name" value="Lyase_1"/>
    <property type="match status" value="1"/>
</dbReference>
<dbReference type="PANTHER" id="PTHR42696:SF2">
    <property type="entry name" value="ASPARTATE AMMONIA-LYASE"/>
    <property type="match status" value="1"/>
</dbReference>
<sequence length="183" mass="19038">MARLEPGRLPEGRARAVIAACREIREGRLHDQFAVDVLQGGAGTPANTNADEVIANGALELTGHARGSYAELGRARPQDAVPMPLGREFDAFALTVRDGAEPIGGGREALLEVTPGERPSVPASTPIPGPRPAGPVSRALTFQVIGVKPPNVPPVAESSRPRRTTAHHGAAVARPGPVDQPGR</sequence>
<comment type="caution">
    <text evidence="4">The sequence shown here is derived from an EMBL/GenBank/DDBJ whole genome shotgun (WGS) entry which is preliminary data.</text>
</comment>
<accession>A0ABW7C1A9</accession>
<dbReference type="Gene3D" id="1.10.275.10">
    <property type="entry name" value="Fumarase/aspartase (N-terminal domain)"/>
    <property type="match status" value="1"/>
</dbReference>